<feature type="region of interest" description="Disordered" evidence="1">
    <location>
        <begin position="1"/>
        <end position="25"/>
    </location>
</feature>
<proteinExistence type="predicted"/>
<dbReference type="AlphaFoldDB" id="A0A445CRC4"/>
<accession>A0A445CRC4</accession>
<gene>
    <name evidence="2" type="ORF">Ahy_A06g028607</name>
</gene>
<name>A0A445CRC4_ARAHY</name>
<dbReference type="Proteomes" id="UP000289738">
    <property type="component" value="Chromosome A06"/>
</dbReference>
<reference evidence="2 3" key="1">
    <citation type="submission" date="2019-01" db="EMBL/GenBank/DDBJ databases">
        <title>Sequencing of cultivated peanut Arachis hypogaea provides insights into genome evolution and oil improvement.</title>
        <authorList>
            <person name="Chen X."/>
        </authorList>
    </citation>
    <scope>NUCLEOTIDE SEQUENCE [LARGE SCALE GENOMIC DNA]</scope>
    <source>
        <strain evidence="3">cv. Fuhuasheng</strain>
        <tissue evidence="2">Leaves</tissue>
    </source>
</reference>
<evidence type="ECO:0000256" key="1">
    <source>
        <dbReference type="SAM" id="MobiDB-lite"/>
    </source>
</evidence>
<dbReference type="EMBL" id="SDMP01000006">
    <property type="protein sequence ID" value="RYR53468.1"/>
    <property type="molecule type" value="Genomic_DNA"/>
</dbReference>
<sequence>MDLSLSLGSSVSVPQFLSSSPPLSVSHSRPQLELQSYVLTSVWLSSLLPAGLGPGLLGLVSRDLSSESAAPRSRSRLLLALGHGYSTLSVTSLGSTLAIKLLSNTRIEDSRFGVYSHRLDDKWLIGGASNTGGAVLRQLFTDDQLEELSEHIDPSKTFLLDYYPLPKTGERFHVADPNLAPSGSEAAPVEVDEPSSKRLRPATSDVWNFFKKLGPDKDGVECAECKGCKKVFKVGEEDKDQEDIAKGEGYSSGVGSNNVIDLYEDEDEN</sequence>
<evidence type="ECO:0000313" key="3">
    <source>
        <dbReference type="Proteomes" id="UP000289738"/>
    </source>
</evidence>
<feature type="region of interest" description="Disordered" evidence="1">
    <location>
        <begin position="179"/>
        <end position="198"/>
    </location>
</feature>
<feature type="region of interest" description="Disordered" evidence="1">
    <location>
        <begin position="239"/>
        <end position="269"/>
    </location>
</feature>
<dbReference type="STRING" id="3818.A0A445CRC4"/>
<comment type="caution">
    <text evidence="2">The sequence shown here is derived from an EMBL/GenBank/DDBJ whole genome shotgun (WGS) entry which is preliminary data.</text>
</comment>
<dbReference type="Gene3D" id="3.30.420.40">
    <property type="match status" value="1"/>
</dbReference>
<keyword evidence="3" id="KW-1185">Reference proteome</keyword>
<organism evidence="2 3">
    <name type="scientific">Arachis hypogaea</name>
    <name type="common">Peanut</name>
    <dbReference type="NCBI Taxonomy" id="3818"/>
    <lineage>
        <taxon>Eukaryota</taxon>
        <taxon>Viridiplantae</taxon>
        <taxon>Streptophyta</taxon>
        <taxon>Embryophyta</taxon>
        <taxon>Tracheophyta</taxon>
        <taxon>Spermatophyta</taxon>
        <taxon>Magnoliopsida</taxon>
        <taxon>eudicotyledons</taxon>
        <taxon>Gunneridae</taxon>
        <taxon>Pentapetalae</taxon>
        <taxon>rosids</taxon>
        <taxon>fabids</taxon>
        <taxon>Fabales</taxon>
        <taxon>Fabaceae</taxon>
        <taxon>Papilionoideae</taxon>
        <taxon>50 kb inversion clade</taxon>
        <taxon>dalbergioids sensu lato</taxon>
        <taxon>Dalbergieae</taxon>
        <taxon>Pterocarpus clade</taxon>
        <taxon>Arachis</taxon>
    </lineage>
</organism>
<protein>
    <submittedName>
        <fullName evidence="2">Uncharacterized protein</fullName>
    </submittedName>
</protein>
<evidence type="ECO:0000313" key="2">
    <source>
        <dbReference type="EMBL" id="RYR53468.1"/>
    </source>
</evidence>